<keyword evidence="2" id="KW-1185">Reference proteome</keyword>
<evidence type="ECO:0000313" key="1">
    <source>
        <dbReference type="EMBL" id="NAS13705.1"/>
    </source>
</evidence>
<proteinExistence type="predicted"/>
<evidence type="ECO:0000313" key="2">
    <source>
        <dbReference type="Proteomes" id="UP000475249"/>
    </source>
</evidence>
<dbReference type="Proteomes" id="UP000475249">
    <property type="component" value="Unassembled WGS sequence"/>
</dbReference>
<dbReference type="RefSeq" id="WP_161436733.1">
    <property type="nucleotide sequence ID" value="NZ_WXYO01000007.1"/>
</dbReference>
<dbReference type="AlphaFoldDB" id="A0A6L9EG45"/>
<reference evidence="1 2" key="1">
    <citation type="submission" date="2020-01" db="EMBL/GenBank/DDBJ databases">
        <title>Bacteria diversity of Porities sp.</title>
        <authorList>
            <person name="Wang G."/>
        </authorList>
    </citation>
    <scope>NUCLEOTIDE SEQUENCE [LARGE SCALE GENOMIC DNA]</scope>
    <source>
        <strain evidence="1 2">R33</strain>
    </source>
</reference>
<sequence length="304" mass="35216">MRQLLLVFAGTFLLSCNSTKEKITTDQSRHVGLTELETTHSFKTLYSNGAIDHAEKQTALVHEAYEFLSKIMGPKEEFCLLVVAGEDWEKNAYSPVVGMPEYYKGNLIVGTEKNEMALGYGEMIKSMPEEMTVDLIRTYINDEGELDMGLFFDKLSIHELTHNFQDPKNQEGYSMSRWLEEIHANMGLYAFYKTKRPEELQYVMHLVDFSLENPPPALQYSTLEDFDTNYFTMDPANYGQYQMRFTKAGQMLIDSLGNSILKPLNDFLIKYDESYKDKLTEEEFREKLATEVDPYVVELMDSWE</sequence>
<dbReference type="EMBL" id="WXYO01000007">
    <property type="protein sequence ID" value="NAS13705.1"/>
    <property type="molecule type" value="Genomic_DNA"/>
</dbReference>
<gene>
    <name evidence="1" type="ORF">GTQ38_16950</name>
</gene>
<protein>
    <submittedName>
        <fullName evidence="1">Uncharacterized protein</fullName>
    </submittedName>
</protein>
<comment type="caution">
    <text evidence="1">The sequence shown here is derived from an EMBL/GenBank/DDBJ whole genome shotgun (WGS) entry which is preliminary data.</text>
</comment>
<accession>A0A6L9EG45</accession>
<organism evidence="1 2">
    <name type="scientific">Poritiphilus flavus</name>
    <dbReference type="NCBI Taxonomy" id="2697053"/>
    <lineage>
        <taxon>Bacteria</taxon>
        <taxon>Pseudomonadati</taxon>
        <taxon>Bacteroidota</taxon>
        <taxon>Flavobacteriia</taxon>
        <taxon>Flavobacteriales</taxon>
        <taxon>Flavobacteriaceae</taxon>
        <taxon>Poritiphilus</taxon>
    </lineage>
</organism>
<name>A0A6L9EG45_9FLAO</name>
<dbReference type="PROSITE" id="PS51257">
    <property type="entry name" value="PROKAR_LIPOPROTEIN"/>
    <property type="match status" value="1"/>
</dbReference>